<dbReference type="AlphaFoldDB" id="A0A1G2BWB4"/>
<protein>
    <recommendedName>
        <fullName evidence="3">Polymerase nucleotidyl transferase domain-containing protein</fullName>
    </recommendedName>
</protein>
<evidence type="ECO:0008006" key="3">
    <source>
        <dbReference type="Google" id="ProtNLM"/>
    </source>
</evidence>
<accession>A0A1G2BWB4</accession>
<organism evidence="1 2">
    <name type="scientific">Candidatus Komeilibacteria bacterium RIFCSPLOWO2_02_FULL_48_11</name>
    <dbReference type="NCBI Taxonomy" id="1798553"/>
    <lineage>
        <taxon>Bacteria</taxon>
        <taxon>Candidatus Komeiliibacteriota</taxon>
    </lineage>
</organism>
<gene>
    <name evidence="1" type="ORF">A3H70_01825</name>
</gene>
<proteinExistence type="predicted"/>
<evidence type="ECO:0000313" key="2">
    <source>
        <dbReference type="Proteomes" id="UP000178109"/>
    </source>
</evidence>
<dbReference type="STRING" id="1798553.A3H70_01825"/>
<sequence length="330" mass="38288">MEIYWNLEIGIWKFKTMLTALEQSILSALVYFDIFEYPLTLLEIHRFLLRLGESAPARSYTLGEVRTALFEGEPFKSVIRFKNGFFYLRGREHKIRTRAQRLIISLPKYKLAEHVSRLLSWVPFVRFIAVCNSLSCSNAQQESDIDLFIITKKGGAWWTRLISLLILKLLRLRPGQGGVKDKICLSFFVDSGHLNLETIKQGEMDVYLPIWLATLYPLYDAGCYYSALWQANGWLARYLPGSCPVIPHALRLKTRRPVLKLVFESLLLPFGFAAAGLQRRAFPVEIWELLNKDTRVRVEPGILKFHTHDRREEYGQEFKRRLNTVSSSII</sequence>
<evidence type="ECO:0000313" key="1">
    <source>
        <dbReference type="EMBL" id="OGY92819.1"/>
    </source>
</evidence>
<comment type="caution">
    <text evidence="1">The sequence shown here is derived from an EMBL/GenBank/DDBJ whole genome shotgun (WGS) entry which is preliminary data.</text>
</comment>
<dbReference type="Proteomes" id="UP000178109">
    <property type="component" value="Unassembled WGS sequence"/>
</dbReference>
<dbReference type="EMBL" id="MHKO01000013">
    <property type="protein sequence ID" value="OGY92819.1"/>
    <property type="molecule type" value="Genomic_DNA"/>
</dbReference>
<name>A0A1G2BWB4_9BACT</name>
<reference evidence="1 2" key="1">
    <citation type="journal article" date="2016" name="Nat. Commun.">
        <title>Thousands of microbial genomes shed light on interconnected biogeochemical processes in an aquifer system.</title>
        <authorList>
            <person name="Anantharaman K."/>
            <person name="Brown C.T."/>
            <person name="Hug L.A."/>
            <person name="Sharon I."/>
            <person name="Castelle C.J."/>
            <person name="Probst A.J."/>
            <person name="Thomas B.C."/>
            <person name="Singh A."/>
            <person name="Wilkins M.J."/>
            <person name="Karaoz U."/>
            <person name="Brodie E.L."/>
            <person name="Williams K.H."/>
            <person name="Hubbard S.S."/>
            <person name="Banfield J.F."/>
        </authorList>
    </citation>
    <scope>NUCLEOTIDE SEQUENCE [LARGE SCALE GENOMIC DNA]</scope>
</reference>